<feature type="transmembrane region" description="Helical" evidence="1">
    <location>
        <begin position="184"/>
        <end position="205"/>
    </location>
</feature>
<feature type="transmembrane region" description="Helical" evidence="1">
    <location>
        <begin position="263"/>
        <end position="282"/>
    </location>
</feature>
<dbReference type="PANTHER" id="PTHR13146">
    <property type="match status" value="1"/>
</dbReference>
<feature type="transmembrane region" description="Helical" evidence="1">
    <location>
        <begin position="105"/>
        <end position="127"/>
    </location>
</feature>
<dbReference type="SUPFAM" id="SSF103481">
    <property type="entry name" value="Multidrug resistance efflux transporter EmrE"/>
    <property type="match status" value="1"/>
</dbReference>
<reference evidence="4 5" key="1">
    <citation type="submission" date="2016-05" db="EMBL/GenBank/DDBJ databases">
        <title>Nuclear genome of Blastocystis sp. subtype 1 NandII.</title>
        <authorList>
            <person name="Gentekaki E."/>
            <person name="Curtis B."/>
            <person name="Stairs C."/>
            <person name="Eme L."/>
            <person name="Herman E."/>
            <person name="Klimes V."/>
            <person name="Arias M.C."/>
            <person name="Elias M."/>
            <person name="Hilliou F."/>
            <person name="Klute M."/>
            <person name="Malik S.-B."/>
            <person name="Pightling A."/>
            <person name="Rachubinski R."/>
            <person name="Salas D."/>
            <person name="Schlacht A."/>
            <person name="Suga H."/>
            <person name="Archibald J."/>
            <person name="Ball S.G."/>
            <person name="Clark G."/>
            <person name="Dacks J."/>
            <person name="Van Der Giezen M."/>
            <person name="Tsaousis A."/>
            <person name="Roger A."/>
        </authorList>
    </citation>
    <scope>NUCLEOTIDE SEQUENCE [LARGE SCALE GENOMIC DNA]</scope>
    <source>
        <strain evidence="5">ATCC 50177 / NandII</strain>
    </source>
</reference>
<keyword evidence="1" id="KW-1133">Transmembrane helix</keyword>
<keyword evidence="2" id="KW-0732">Signal</keyword>
<evidence type="ECO:0000313" key="4">
    <source>
        <dbReference type="EMBL" id="OAO17652.1"/>
    </source>
</evidence>
<evidence type="ECO:0000256" key="1">
    <source>
        <dbReference type="SAM" id="Phobius"/>
    </source>
</evidence>
<dbReference type="EMBL" id="LXWW01000022">
    <property type="protein sequence ID" value="OAO17652.1"/>
    <property type="molecule type" value="Genomic_DNA"/>
</dbReference>
<dbReference type="STRING" id="478820.A0A196SN79"/>
<dbReference type="OrthoDB" id="29773at2759"/>
<feature type="signal peptide" evidence="2">
    <location>
        <begin position="1"/>
        <end position="21"/>
    </location>
</feature>
<evidence type="ECO:0000256" key="2">
    <source>
        <dbReference type="SAM" id="SignalP"/>
    </source>
</evidence>
<dbReference type="AlphaFoldDB" id="A0A196SN79"/>
<gene>
    <name evidence="4" type="ORF">AV274_0594</name>
</gene>
<evidence type="ECO:0000313" key="5">
    <source>
        <dbReference type="Proteomes" id="UP000078348"/>
    </source>
</evidence>
<feature type="transmembrane region" description="Helical" evidence="1">
    <location>
        <begin position="133"/>
        <end position="152"/>
    </location>
</feature>
<dbReference type="InterPro" id="IPR000620">
    <property type="entry name" value="EamA_dom"/>
</dbReference>
<feature type="transmembrane region" description="Helical" evidence="1">
    <location>
        <begin position="225"/>
        <end position="243"/>
    </location>
</feature>
<name>A0A196SN79_BLAHN</name>
<feature type="domain" description="EamA" evidence="3">
    <location>
        <begin position="104"/>
        <end position="173"/>
    </location>
</feature>
<comment type="caution">
    <text evidence="4">The sequence shown here is derived from an EMBL/GenBank/DDBJ whole genome shotgun (WGS) entry which is preliminary data.</text>
</comment>
<proteinExistence type="predicted"/>
<feature type="transmembrane region" description="Helical" evidence="1">
    <location>
        <begin position="323"/>
        <end position="342"/>
    </location>
</feature>
<dbReference type="GO" id="GO:0016020">
    <property type="term" value="C:membrane"/>
    <property type="evidence" value="ECO:0007669"/>
    <property type="project" value="InterPro"/>
</dbReference>
<dbReference type="Pfam" id="PF00892">
    <property type="entry name" value="EamA"/>
    <property type="match status" value="1"/>
</dbReference>
<dbReference type="Proteomes" id="UP000078348">
    <property type="component" value="Unassembled WGS sequence"/>
</dbReference>
<keyword evidence="1" id="KW-0812">Transmembrane</keyword>
<sequence length="356" mass="39194">MLDVMFMPCLFLLSGVFDTLCTQQLVYQGASNMRSMFSIFAYYFSQAIVGFSCIEFGDAGKKKPVLPDIEEAHSLVKDEDSRRASEEYELDIDKAMKQYEKKLRLLYVVSALLDIMGYVIRTIGMVYCGSGLFQVAFSSVAIFSAVYSRIFLKTNVSAIQWLGIAIVTSGLIVSPLSSNSQGKSPVTGILLTLLGAQFYSISYIVNEAITRIPGNKGTKEICKQVGVINTMICCVVILIDTIPNRAKLIYEPIARTHTNLSSVFVATFVYVISHIIHSYALYSVQGALGAIWTGLLQCIRACVVFFTSGYLYCASDPNQCITWSKIVATILVTCGIAIFTYGKRQNTAESAETSDE</sequence>
<feature type="transmembrane region" description="Helical" evidence="1">
    <location>
        <begin position="289"/>
        <end position="311"/>
    </location>
</feature>
<evidence type="ECO:0000259" key="3">
    <source>
        <dbReference type="Pfam" id="PF00892"/>
    </source>
</evidence>
<organism evidence="4 5">
    <name type="scientific">Blastocystis sp. subtype 1 (strain ATCC 50177 / NandII)</name>
    <dbReference type="NCBI Taxonomy" id="478820"/>
    <lineage>
        <taxon>Eukaryota</taxon>
        <taxon>Sar</taxon>
        <taxon>Stramenopiles</taxon>
        <taxon>Bigyra</taxon>
        <taxon>Opalozoa</taxon>
        <taxon>Opalinata</taxon>
        <taxon>Blastocystidae</taxon>
        <taxon>Blastocystis</taxon>
    </lineage>
</organism>
<feature type="chain" id="PRO_5008274735" description="EamA domain-containing protein" evidence="2">
    <location>
        <begin position="22"/>
        <end position="356"/>
    </location>
</feature>
<feature type="transmembrane region" description="Helical" evidence="1">
    <location>
        <begin position="159"/>
        <end position="178"/>
    </location>
</feature>
<dbReference type="InterPro" id="IPR037185">
    <property type="entry name" value="EmrE-like"/>
</dbReference>
<protein>
    <recommendedName>
        <fullName evidence="3">EamA domain-containing protein</fullName>
    </recommendedName>
</protein>
<accession>A0A196SN79</accession>
<keyword evidence="1" id="KW-0472">Membrane</keyword>
<keyword evidence="5" id="KW-1185">Reference proteome</keyword>
<dbReference type="PANTHER" id="PTHR13146:SF1">
    <property type="entry name" value="SUGAR PHOSPHATE TRANSPORTER DOMAIN-CONTAINING PROTEIN"/>
    <property type="match status" value="1"/>
</dbReference>